<evidence type="ECO:0000313" key="3">
    <source>
        <dbReference type="EMBL" id="CAK9180561.1"/>
    </source>
</evidence>
<dbReference type="AlphaFoldDB" id="A0ABC8UC12"/>
<dbReference type="EMBL" id="CAUOFW020007124">
    <property type="protein sequence ID" value="CAK9177708.1"/>
    <property type="molecule type" value="Genomic_DNA"/>
</dbReference>
<reference evidence="2 4" key="1">
    <citation type="submission" date="2024-02" db="EMBL/GenBank/DDBJ databases">
        <authorList>
            <person name="Vignale AGUSTIN F."/>
            <person name="Sosa J E."/>
            <person name="Modenutti C."/>
        </authorList>
    </citation>
    <scope>NUCLEOTIDE SEQUENCE [LARGE SCALE GENOMIC DNA]</scope>
</reference>
<feature type="region of interest" description="Disordered" evidence="1">
    <location>
        <begin position="50"/>
        <end position="80"/>
    </location>
</feature>
<dbReference type="Proteomes" id="UP001642360">
    <property type="component" value="Unassembled WGS sequence"/>
</dbReference>
<evidence type="ECO:0000313" key="2">
    <source>
        <dbReference type="EMBL" id="CAK9177708.1"/>
    </source>
</evidence>
<dbReference type="EMBL" id="CAUOFW020007758">
    <property type="protein sequence ID" value="CAK9180561.1"/>
    <property type="molecule type" value="Genomic_DNA"/>
</dbReference>
<comment type="caution">
    <text evidence="2">The sequence shown here is derived from an EMBL/GenBank/DDBJ whole genome shotgun (WGS) entry which is preliminary data.</text>
</comment>
<gene>
    <name evidence="2" type="ORF">ILEXP_LOCUS47626</name>
    <name evidence="3" type="ORF">ILEXP_LOCUS50569</name>
</gene>
<evidence type="ECO:0000313" key="4">
    <source>
        <dbReference type="Proteomes" id="UP001642360"/>
    </source>
</evidence>
<accession>A0ABC8UC12</accession>
<name>A0ABC8UC12_9AQUA</name>
<keyword evidence="4" id="KW-1185">Reference proteome</keyword>
<protein>
    <submittedName>
        <fullName evidence="2">Uncharacterized protein</fullName>
    </submittedName>
</protein>
<sequence length="108" mass="11718">MEGFFLSVTGYGSSGVCLQALSQPTGILHLPILSLGNQDDGSKVIRSIPPECCVSSSQPTQRGSEESKEGEREEVDPEEDMVGIATIWLHHLDVHELASNDDMDDDTM</sequence>
<evidence type="ECO:0000256" key="1">
    <source>
        <dbReference type="SAM" id="MobiDB-lite"/>
    </source>
</evidence>
<proteinExistence type="predicted"/>
<organism evidence="2 4">
    <name type="scientific">Ilex paraguariensis</name>
    <name type="common">yerba mate</name>
    <dbReference type="NCBI Taxonomy" id="185542"/>
    <lineage>
        <taxon>Eukaryota</taxon>
        <taxon>Viridiplantae</taxon>
        <taxon>Streptophyta</taxon>
        <taxon>Embryophyta</taxon>
        <taxon>Tracheophyta</taxon>
        <taxon>Spermatophyta</taxon>
        <taxon>Magnoliopsida</taxon>
        <taxon>eudicotyledons</taxon>
        <taxon>Gunneridae</taxon>
        <taxon>Pentapetalae</taxon>
        <taxon>asterids</taxon>
        <taxon>campanulids</taxon>
        <taxon>Aquifoliales</taxon>
        <taxon>Aquifoliaceae</taxon>
        <taxon>Ilex</taxon>
    </lineage>
</organism>